<keyword evidence="5" id="KW-0732">Signal</keyword>
<evidence type="ECO:0000256" key="9">
    <source>
        <dbReference type="ARBA" id="ARBA00022989"/>
    </source>
</evidence>
<dbReference type="PANTHER" id="PTHR27009">
    <property type="entry name" value="RUST RESISTANCE KINASE LR10-RELATED"/>
    <property type="match status" value="1"/>
</dbReference>
<dbReference type="InterPro" id="IPR000719">
    <property type="entry name" value="Prot_kinase_dom"/>
</dbReference>
<evidence type="ECO:0000256" key="10">
    <source>
        <dbReference type="ARBA" id="ARBA00023136"/>
    </source>
</evidence>
<proteinExistence type="predicted"/>
<dbReference type="InterPro" id="IPR011009">
    <property type="entry name" value="Kinase-like_dom_sf"/>
</dbReference>
<dbReference type="FunFam" id="1.10.510.10:FF:000590">
    <property type="entry name" value="PR5-like receptor kinase"/>
    <property type="match status" value="1"/>
</dbReference>
<evidence type="ECO:0000256" key="1">
    <source>
        <dbReference type="ARBA" id="ARBA00004479"/>
    </source>
</evidence>
<keyword evidence="11" id="KW-0325">Glycoprotein</keyword>
<dbReference type="PROSITE" id="PS50011">
    <property type="entry name" value="PROTEIN_KINASE_DOM"/>
    <property type="match status" value="1"/>
</dbReference>
<evidence type="ECO:0000313" key="14">
    <source>
        <dbReference type="EMBL" id="CAL4951065.1"/>
    </source>
</evidence>
<dbReference type="PROSITE" id="PS00107">
    <property type="entry name" value="PROTEIN_KINASE_ATP"/>
    <property type="match status" value="1"/>
</dbReference>
<sequence>MIPLGGPGMIVPQNSSYLEVVTFMRKGFALLYPFMSFEDVRGCLAENMRVLREEPRNSTGIKDGILKILRIEFTTWFCFLEERIATSTDDYPVTIITSTIPFAMWFLKSMHVLCRFLLGPLAVLTFLAHKYWKTRIAIDAVEKFLRIMQQMLVPTRYAYTDIIAITSHFREKLGQGGYGSVYKGVLLPGNVNVAVKMLGNYNCNGEEFISEVATIGNIHHVNVVRLVGFCSEKTVKALIYEFMPRGSLDKYIFSLEKSFSWDKLNEIALGIARGINYLHQGCDMQIVHFDIMPHNILLDHNFVPKVADFGLAKLFPRDNSFVPLSAMRGTIGYIALEMVSRSFGVVSTKSDVYSFGMLLLEMAGGRRNADPDAGSSSQAYYPSVVYRELIGEQGCEISEDVDMHELEKKLCVVGLWCIQMKPRDRPTMSEVIEMLEGGADALQMPPRPFFCDDEMLPEVDSCSPSSELNKIEAEDE</sequence>
<keyword evidence="15" id="KW-1185">Reference proteome</keyword>
<reference evidence="15" key="1">
    <citation type="submission" date="2024-06" db="EMBL/GenBank/DDBJ databases">
        <authorList>
            <person name="Ryan C."/>
        </authorList>
    </citation>
    <scope>NUCLEOTIDE SEQUENCE [LARGE SCALE GENOMIC DNA]</scope>
</reference>
<evidence type="ECO:0000256" key="11">
    <source>
        <dbReference type="ARBA" id="ARBA00023180"/>
    </source>
</evidence>
<accession>A0ABC8YVN4</accession>
<keyword evidence="3" id="KW-0808">Transferase</keyword>
<evidence type="ECO:0000259" key="13">
    <source>
        <dbReference type="PROSITE" id="PS50011"/>
    </source>
</evidence>
<dbReference type="EMBL" id="OZ075127">
    <property type="protein sequence ID" value="CAL4951065.1"/>
    <property type="molecule type" value="Genomic_DNA"/>
</dbReference>
<evidence type="ECO:0000256" key="3">
    <source>
        <dbReference type="ARBA" id="ARBA00022679"/>
    </source>
</evidence>
<keyword evidence="4" id="KW-0812">Transmembrane</keyword>
<evidence type="ECO:0000256" key="6">
    <source>
        <dbReference type="ARBA" id="ARBA00022741"/>
    </source>
</evidence>
<feature type="binding site" evidence="12">
    <location>
        <position position="196"/>
    </location>
    <ligand>
        <name>ATP</name>
        <dbReference type="ChEBI" id="CHEBI:30616"/>
    </ligand>
</feature>
<dbReference type="AlphaFoldDB" id="A0ABC8YVN4"/>
<keyword evidence="7" id="KW-0418">Kinase</keyword>
<keyword evidence="2" id="KW-0723">Serine/threonine-protein kinase</keyword>
<feature type="domain" description="Protein kinase" evidence="13">
    <location>
        <begin position="167"/>
        <end position="450"/>
    </location>
</feature>
<dbReference type="InterPro" id="IPR045874">
    <property type="entry name" value="LRK10/LRL21-25-like"/>
</dbReference>
<keyword evidence="8 12" id="KW-0067">ATP-binding</keyword>
<keyword evidence="10" id="KW-0472">Membrane</keyword>
<dbReference type="GO" id="GO:0004674">
    <property type="term" value="F:protein serine/threonine kinase activity"/>
    <property type="evidence" value="ECO:0007669"/>
    <property type="project" value="UniProtKB-KW"/>
</dbReference>
<evidence type="ECO:0000256" key="5">
    <source>
        <dbReference type="ARBA" id="ARBA00022729"/>
    </source>
</evidence>
<organism evidence="14 15">
    <name type="scientific">Urochloa decumbens</name>
    <dbReference type="NCBI Taxonomy" id="240449"/>
    <lineage>
        <taxon>Eukaryota</taxon>
        <taxon>Viridiplantae</taxon>
        <taxon>Streptophyta</taxon>
        <taxon>Embryophyta</taxon>
        <taxon>Tracheophyta</taxon>
        <taxon>Spermatophyta</taxon>
        <taxon>Magnoliopsida</taxon>
        <taxon>Liliopsida</taxon>
        <taxon>Poales</taxon>
        <taxon>Poaceae</taxon>
        <taxon>PACMAD clade</taxon>
        <taxon>Panicoideae</taxon>
        <taxon>Panicodae</taxon>
        <taxon>Paniceae</taxon>
        <taxon>Melinidinae</taxon>
        <taxon>Urochloa</taxon>
    </lineage>
</organism>
<name>A0ABC8YVN4_9POAL</name>
<dbReference type="GO" id="GO:0016020">
    <property type="term" value="C:membrane"/>
    <property type="evidence" value="ECO:0007669"/>
    <property type="project" value="UniProtKB-SubCell"/>
</dbReference>
<comment type="subcellular location">
    <subcellularLocation>
        <location evidence="1">Membrane</location>
        <topology evidence="1">Single-pass type I membrane protein</topology>
    </subcellularLocation>
</comment>
<dbReference type="InterPro" id="IPR001245">
    <property type="entry name" value="Ser-Thr/Tyr_kinase_cat_dom"/>
</dbReference>
<evidence type="ECO:0000256" key="12">
    <source>
        <dbReference type="PROSITE-ProRule" id="PRU10141"/>
    </source>
</evidence>
<keyword evidence="6 12" id="KW-0547">Nucleotide-binding</keyword>
<keyword evidence="9" id="KW-1133">Transmembrane helix</keyword>
<dbReference type="Pfam" id="PF07714">
    <property type="entry name" value="PK_Tyr_Ser-Thr"/>
    <property type="match status" value="1"/>
</dbReference>
<evidence type="ECO:0000256" key="8">
    <source>
        <dbReference type="ARBA" id="ARBA00022840"/>
    </source>
</evidence>
<dbReference type="SUPFAM" id="SSF56112">
    <property type="entry name" value="Protein kinase-like (PK-like)"/>
    <property type="match status" value="1"/>
</dbReference>
<gene>
    <name evidence="14" type="ORF">URODEC1_LOCUS38728</name>
</gene>
<evidence type="ECO:0000256" key="7">
    <source>
        <dbReference type="ARBA" id="ARBA00022777"/>
    </source>
</evidence>
<dbReference type="FunFam" id="3.30.200.20:FF:000178">
    <property type="entry name" value="serine/threonine-protein kinase PBS1-like"/>
    <property type="match status" value="1"/>
</dbReference>
<evidence type="ECO:0000256" key="2">
    <source>
        <dbReference type="ARBA" id="ARBA00022527"/>
    </source>
</evidence>
<evidence type="ECO:0000313" key="15">
    <source>
        <dbReference type="Proteomes" id="UP001497457"/>
    </source>
</evidence>
<reference evidence="14 15" key="2">
    <citation type="submission" date="2024-10" db="EMBL/GenBank/DDBJ databases">
        <authorList>
            <person name="Ryan C."/>
        </authorList>
    </citation>
    <scope>NUCLEOTIDE SEQUENCE [LARGE SCALE GENOMIC DNA]</scope>
</reference>
<dbReference type="InterPro" id="IPR017441">
    <property type="entry name" value="Protein_kinase_ATP_BS"/>
</dbReference>
<dbReference type="Proteomes" id="UP001497457">
    <property type="component" value="Chromosome 17b"/>
</dbReference>
<protein>
    <recommendedName>
        <fullName evidence="13">Protein kinase domain-containing protein</fullName>
    </recommendedName>
</protein>
<dbReference type="Gene3D" id="1.10.510.10">
    <property type="entry name" value="Transferase(Phosphotransferase) domain 1"/>
    <property type="match status" value="1"/>
</dbReference>
<dbReference type="Gene3D" id="3.30.200.20">
    <property type="entry name" value="Phosphorylase Kinase, domain 1"/>
    <property type="match status" value="1"/>
</dbReference>
<evidence type="ECO:0000256" key="4">
    <source>
        <dbReference type="ARBA" id="ARBA00022692"/>
    </source>
</evidence>
<dbReference type="GO" id="GO:0005524">
    <property type="term" value="F:ATP binding"/>
    <property type="evidence" value="ECO:0007669"/>
    <property type="project" value="UniProtKB-UniRule"/>
</dbReference>